<dbReference type="EMBL" id="DACXIC010000002">
    <property type="protein sequence ID" value="HAU4355141.1"/>
    <property type="molecule type" value="Genomic_DNA"/>
</dbReference>
<protein>
    <recommendedName>
        <fullName evidence="3">SIR2-like domain-containing protein</fullName>
    </recommendedName>
</protein>
<gene>
    <name evidence="1" type="ORF">F6W21_02220</name>
</gene>
<name>A0A9P0XM50_KLEOX</name>
<organism evidence="1 2">
    <name type="scientific">Klebsiella oxytoca</name>
    <dbReference type="NCBI Taxonomy" id="571"/>
    <lineage>
        <taxon>Bacteria</taxon>
        <taxon>Pseudomonadati</taxon>
        <taxon>Pseudomonadota</taxon>
        <taxon>Gammaproteobacteria</taxon>
        <taxon>Enterobacterales</taxon>
        <taxon>Enterobacteriaceae</taxon>
        <taxon>Klebsiella/Raoultella group</taxon>
        <taxon>Klebsiella</taxon>
    </lineage>
</organism>
<evidence type="ECO:0000313" key="1">
    <source>
        <dbReference type="EMBL" id="HAU4355141.1"/>
    </source>
</evidence>
<sequence>MQEKIDLLIEKMKFGDPVLFTGAGFSYGMTNLKSSQPKGVADLSAILLKDAGIVDSNEIPLKDIVDFYINENKINELIATLEDEFLISEVCNYHRELAGINWRRCYTTNYDFGFELACSNIQKKMRTINPLTGSEYLRDGNVCIHINGDMNILSKESLSNEFALGDISYVHNKFDETYWFKLLRKDFESAPAIVFIGYSLYDEMIKKILKSNDRFREKTFIITSPYASPSDLFKLKIYGHVLNIGTESFAEMIRGKYNEIILPIKQDALRNLVKHDDGDDRKEITMVDINNFLLFGKIDRKKIHSDYKNFLNNEKNHFIPRITYILECVEKIKKNKNILIKSEIGNGKSVLLEQLIKHLSETEDVNIYTPTEIDISSPPSYSDDLEKLRDSNVLSVIICDDLNQNQYLLSDFSMLKNANNVILISSIRNIEYDKIDFMNVDFDTIIIDELSTKSIDESLKSEVDYLIELVDILNFWGEEKVTLPINTKRKILAEDYKNQISETLLDLFSSENIINKISEYLDSIVKDPKTRDISFLILLFKYLNIHIDNYIIRGLLGSDYIDSISFKKNEYISLFYSDDRNSGFTNKSSIFCRITLKNLFANKYKTDTFLNLVGLIETEKGRRNSEKDSNIIHLKDSLIKEIMRFSNIDNLLKEMDGKKSYLFTYYSDLILKAKWLSRESHYWLQLAMAKIANDRLDDAQNDLKTAYKWANEKQAIRNYSTSSIDTQQARLYIKKAIKEQHDKAVWDYFISAHVLLSKCENDKYRYRQVKEYERFFNLKYNILSVKNKNGFKSCCEHMLSQMKFLSNIDAGEYSIRSCELSLIRILEKMQ</sequence>
<dbReference type="RefSeq" id="WP_032745595.1">
    <property type="nucleotide sequence ID" value="NZ_CAJNYH020000002.1"/>
</dbReference>
<reference evidence="1" key="2">
    <citation type="submission" date="2019-09" db="EMBL/GenBank/DDBJ databases">
        <authorList>
            <consortium name="NCBI Pathogen Detection Project"/>
        </authorList>
    </citation>
    <scope>NUCLEOTIDE SEQUENCE</scope>
    <source>
        <strain evidence="1">AUSMDU00005748</strain>
    </source>
</reference>
<evidence type="ECO:0000313" key="2">
    <source>
        <dbReference type="Proteomes" id="UP000868497"/>
    </source>
</evidence>
<accession>A0A9P0XM50</accession>
<reference evidence="1" key="1">
    <citation type="journal article" date="2018" name="Genome Biol.">
        <title>SKESA: strategic k-mer extension for scrupulous assemblies.</title>
        <authorList>
            <person name="Souvorov A."/>
            <person name="Agarwala R."/>
            <person name="Lipman D.J."/>
        </authorList>
    </citation>
    <scope>NUCLEOTIDE SEQUENCE</scope>
    <source>
        <strain evidence="1">AUSMDU00005748</strain>
    </source>
</reference>
<evidence type="ECO:0008006" key="3">
    <source>
        <dbReference type="Google" id="ProtNLM"/>
    </source>
</evidence>
<dbReference type="Proteomes" id="UP000868497">
    <property type="component" value="Unassembled WGS sequence"/>
</dbReference>
<dbReference type="AlphaFoldDB" id="A0A9P0XM50"/>
<comment type="caution">
    <text evidence="1">The sequence shown here is derived from an EMBL/GenBank/DDBJ whole genome shotgun (WGS) entry which is preliminary data.</text>
</comment>
<dbReference type="Pfam" id="PF13289">
    <property type="entry name" value="SIR2_2"/>
    <property type="match status" value="1"/>
</dbReference>
<proteinExistence type="predicted"/>